<sequence length="444" mass="45395">MAEAAPVVIAADDGVNAAIASLAAIDRSALLPQVGGAVDQLAGELADLRLSTATASRAVQLIPPMMGIDGPRDYLVLVQNNAEPRALGGIVGSVLVLRAEEGSIELVEQVAGNSISFDEPVGDLTDSETAIFGSQLGRFMLNVTSTPDFPRAAQLASDMWIAERGETPAGVLSLDPVALAGLLGATGPVTTEAGLTLTADGAAQYLLNQIYLDEPDPAQQDVFFADAAASIFSALSGGSGDAQAAVSSLVQSSDQGRLMLWSSDPVEQSLLDGTQLAGEVPEVGSTPVVGVYLNDGSGAKIGYYLEVATSLAVSECRPDGSQRLRLKVDLTSAVPDLATLPAYLTGGGAFVPEGTIQTNLSVFGPSGGRILGVSGPEGEMPVLTQRQGDSPVSLITVTLNPSESMQLELELVTGKQVDGVPTLRTTPGPRATVQTIEPGCAATS</sequence>
<comment type="caution">
    <text evidence="1">The sequence shown here is derived from an EMBL/GenBank/DDBJ whole genome shotgun (WGS) entry which is preliminary data.</text>
</comment>
<dbReference type="EMBL" id="RHPJ01000002">
    <property type="protein sequence ID" value="TGO05801.1"/>
    <property type="molecule type" value="Genomic_DNA"/>
</dbReference>
<dbReference type="InterPro" id="IPR025101">
    <property type="entry name" value="DUF4012"/>
</dbReference>
<evidence type="ECO:0000313" key="1">
    <source>
        <dbReference type="EMBL" id="TGO05801.1"/>
    </source>
</evidence>
<reference evidence="1 2" key="1">
    <citation type="submission" date="2018-11" db="EMBL/GenBank/DDBJ databases">
        <title>Complete genome sequencing of the Actinobacteria Serinibacter sp. K3-2.</title>
        <authorList>
            <person name="Rakitin A.L."/>
            <person name="Beletsky A.V."/>
            <person name="Mardanov A.V."/>
            <person name="Ravin N.V."/>
            <person name="Gromova A.S."/>
            <person name="Filippova S.N."/>
            <person name="Gal'Chenko V.F."/>
        </authorList>
    </citation>
    <scope>NUCLEOTIDE SEQUENCE [LARGE SCALE GENOMIC DNA]</scope>
    <source>
        <strain evidence="1 2">K3-2</strain>
    </source>
</reference>
<accession>A0A4Z1E8I6</accession>
<evidence type="ECO:0000313" key="2">
    <source>
        <dbReference type="Proteomes" id="UP000297318"/>
    </source>
</evidence>
<dbReference type="Proteomes" id="UP000297318">
    <property type="component" value="Unassembled WGS sequence"/>
</dbReference>
<gene>
    <name evidence="1" type="ORF">SERN_1805</name>
</gene>
<keyword evidence="2" id="KW-1185">Reference proteome</keyword>
<dbReference type="Pfam" id="PF13196">
    <property type="entry name" value="DUF4012"/>
    <property type="match status" value="1"/>
</dbReference>
<proteinExistence type="predicted"/>
<name>A0A4Z1E8I6_9MICO</name>
<protein>
    <submittedName>
        <fullName evidence="1">Methyl-accepting chemotaxis protein</fullName>
    </submittedName>
</protein>
<organism evidence="1 2">
    <name type="scientific">Serinibacter arcticus</name>
    <dbReference type="NCBI Taxonomy" id="1655435"/>
    <lineage>
        <taxon>Bacteria</taxon>
        <taxon>Bacillati</taxon>
        <taxon>Actinomycetota</taxon>
        <taxon>Actinomycetes</taxon>
        <taxon>Micrococcales</taxon>
        <taxon>Beutenbergiaceae</taxon>
        <taxon>Serinibacter</taxon>
    </lineage>
</organism>
<dbReference type="AlphaFoldDB" id="A0A4Z1E8I6"/>